<dbReference type="InterPro" id="IPR024757">
    <property type="entry name" value="FtsZ_C"/>
</dbReference>
<dbReference type="GO" id="GO:0005525">
    <property type="term" value="F:GTP binding"/>
    <property type="evidence" value="ECO:0007669"/>
    <property type="project" value="UniProtKB-KW"/>
</dbReference>
<feature type="region of interest" description="Disordered" evidence="4">
    <location>
        <begin position="70"/>
        <end position="89"/>
    </location>
</feature>
<protein>
    <recommendedName>
        <fullName evidence="5">Tubulin/FtsZ GTPase domain-containing protein</fullName>
    </recommendedName>
</protein>
<dbReference type="Gene3D" id="3.40.50.1440">
    <property type="entry name" value="Tubulin/FtsZ, GTPase domain"/>
    <property type="match status" value="1"/>
</dbReference>
<dbReference type="InterPro" id="IPR036525">
    <property type="entry name" value="Tubulin/FtsZ_GTPase_sf"/>
</dbReference>
<evidence type="ECO:0000259" key="5">
    <source>
        <dbReference type="SMART" id="SM00864"/>
    </source>
</evidence>
<gene>
    <name evidence="6" type="ORF">METZ01_LOCUS296364</name>
</gene>
<dbReference type="InterPro" id="IPR003008">
    <property type="entry name" value="Tubulin_FtsZ_GTPase"/>
</dbReference>
<dbReference type="GO" id="GO:0003924">
    <property type="term" value="F:GTPase activity"/>
    <property type="evidence" value="ECO:0007669"/>
    <property type="project" value="InterPro"/>
</dbReference>
<feature type="domain" description="Tubulin/FtsZ GTPase" evidence="5">
    <location>
        <begin position="15"/>
        <end position="207"/>
    </location>
</feature>
<dbReference type="InterPro" id="IPR000158">
    <property type="entry name" value="Cell_div_FtsZ"/>
</dbReference>
<dbReference type="PROSITE" id="PS01135">
    <property type="entry name" value="FTSZ_2"/>
    <property type="match status" value="1"/>
</dbReference>
<dbReference type="AlphaFoldDB" id="A0A382M493"/>
<dbReference type="NCBIfam" id="TIGR00065">
    <property type="entry name" value="ftsZ"/>
    <property type="match status" value="1"/>
</dbReference>
<dbReference type="PANTHER" id="PTHR30314:SF3">
    <property type="entry name" value="MITOCHONDRIAL DIVISION PROTEIN FSZA"/>
    <property type="match status" value="1"/>
</dbReference>
<dbReference type="CDD" id="cd02201">
    <property type="entry name" value="FtsZ_type1"/>
    <property type="match status" value="1"/>
</dbReference>
<evidence type="ECO:0000256" key="1">
    <source>
        <dbReference type="ARBA" id="ARBA00009690"/>
    </source>
</evidence>
<dbReference type="PRINTS" id="PR00423">
    <property type="entry name" value="CELLDVISFTSZ"/>
</dbReference>
<dbReference type="GO" id="GO:0005737">
    <property type="term" value="C:cytoplasm"/>
    <property type="evidence" value="ECO:0007669"/>
    <property type="project" value="TreeGrafter"/>
</dbReference>
<dbReference type="PROSITE" id="PS01134">
    <property type="entry name" value="FTSZ_1"/>
    <property type="match status" value="1"/>
</dbReference>
<dbReference type="GO" id="GO:0051301">
    <property type="term" value="P:cell division"/>
    <property type="evidence" value="ECO:0007669"/>
    <property type="project" value="TreeGrafter"/>
</dbReference>
<dbReference type="Pfam" id="PF00091">
    <property type="entry name" value="Tubulin"/>
    <property type="match status" value="1"/>
</dbReference>
<dbReference type="EMBL" id="UINC01091048">
    <property type="protein sequence ID" value="SVC43510.1"/>
    <property type="molecule type" value="Genomic_DNA"/>
</dbReference>
<sequence length="264" mass="27845">MGTFGFDTNPSLYARMKVIGVGGAGGNAVNHMIAEGVPGVEFMVANTDAQDLAESNARFKIQLGREITRGLGAGADPDTGKKSAEESRDEITEHLADVDMVFITAGMGGGTGTGAAPVVAQIARERGILTIGVVTKPFKFEGPKRMQNAEAGLADLKEYVDTVVVIPNQKLKDAVSKNTTFKDALKYADDVLLQATRGVSDLVTLPGLINVDFSDVRTTMHNKGDALMGTGSADGENRAREAAQRAMAHPLLEDLEIDGAQDIL</sequence>
<keyword evidence="2" id="KW-0547">Nucleotide-binding</keyword>
<dbReference type="SUPFAM" id="SSF55307">
    <property type="entry name" value="Tubulin C-terminal domain-like"/>
    <property type="match status" value="1"/>
</dbReference>
<feature type="non-terminal residue" evidence="6">
    <location>
        <position position="264"/>
    </location>
</feature>
<evidence type="ECO:0000256" key="4">
    <source>
        <dbReference type="SAM" id="MobiDB-lite"/>
    </source>
</evidence>
<dbReference type="FunFam" id="3.40.50.1440:FF:000001">
    <property type="entry name" value="Cell division protein FtsZ"/>
    <property type="match status" value="1"/>
</dbReference>
<dbReference type="HAMAP" id="MF_00909">
    <property type="entry name" value="FtsZ"/>
    <property type="match status" value="1"/>
</dbReference>
<dbReference type="GO" id="GO:0032153">
    <property type="term" value="C:cell division site"/>
    <property type="evidence" value="ECO:0007669"/>
    <property type="project" value="TreeGrafter"/>
</dbReference>
<dbReference type="InterPro" id="IPR008280">
    <property type="entry name" value="Tub_FtsZ_C"/>
</dbReference>
<organism evidence="6">
    <name type="scientific">marine metagenome</name>
    <dbReference type="NCBI Taxonomy" id="408172"/>
    <lineage>
        <taxon>unclassified sequences</taxon>
        <taxon>metagenomes</taxon>
        <taxon>ecological metagenomes</taxon>
    </lineage>
</organism>
<evidence type="ECO:0000256" key="2">
    <source>
        <dbReference type="ARBA" id="ARBA00022741"/>
    </source>
</evidence>
<accession>A0A382M493</accession>
<dbReference type="SMART" id="SM00864">
    <property type="entry name" value="Tubulin"/>
    <property type="match status" value="1"/>
</dbReference>
<dbReference type="InterPro" id="IPR045061">
    <property type="entry name" value="FtsZ/CetZ"/>
</dbReference>
<feature type="compositionally biased region" description="Basic and acidic residues" evidence="4">
    <location>
        <begin position="78"/>
        <end position="89"/>
    </location>
</feature>
<proteinExistence type="inferred from homology"/>
<reference evidence="6" key="1">
    <citation type="submission" date="2018-05" db="EMBL/GenBank/DDBJ databases">
        <authorList>
            <person name="Lanie J.A."/>
            <person name="Ng W.-L."/>
            <person name="Kazmierczak K.M."/>
            <person name="Andrzejewski T.M."/>
            <person name="Davidsen T.M."/>
            <person name="Wayne K.J."/>
            <person name="Tettelin H."/>
            <person name="Glass J.I."/>
            <person name="Rusch D."/>
            <person name="Podicherti R."/>
            <person name="Tsui H.-C.T."/>
            <person name="Winkler M.E."/>
        </authorList>
    </citation>
    <scope>NUCLEOTIDE SEQUENCE</scope>
</reference>
<name>A0A382M493_9ZZZZ</name>
<evidence type="ECO:0000313" key="6">
    <source>
        <dbReference type="EMBL" id="SVC43510.1"/>
    </source>
</evidence>
<dbReference type="SUPFAM" id="SSF52490">
    <property type="entry name" value="Tubulin nucleotide-binding domain-like"/>
    <property type="match status" value="1"/>
</dbReference>
<keyword evidence="3" id="KW-0342">GTP-binding</keyword>
<dbReference type="Pfam" id="PF12327">
    <property type="entry name" value="FtsZ_C"/>
    <property type="match status" value="1"/>
</dbReference>
<comment type="similarity">
    <text evidence="1">Belongs to the FtsZ family.</text>
</comment>
<dbReference type="InterPro" id="IPR020805">
    <property type="entry name" value="Cell_div_FtsZ_CS"/>
</dbReference>
<dbReference type="PANTHER" id="PTHR30314">
    <property type="entry name" value="CELL DIVISION PROTEIN FTSZ-RELATED"/>
    <property type="match status" value="1"/>
</dbReference>
<evidence type="ECO:0000256" key="3">
    <source>
        <dbReference type="ARBA" id="ARBA00023134"/>
    </source>
</evidence>